<evidence type="ECO:0000256" key="4">
    <source>
        <dbReference type="ARBA" id="ARBA00022723"/>
    </source>
</evidence>
<keyword evidence="2 8" id="KW-0819">tRNA processing</keyword>
<dbReference type="Pfam" id="PF12706">
    <property type="entry name" value="Lactamase_B_2"/>
    <property type="match status" value="1"/>
</dbReference>
<comment type="subunit">
    <text evidence="1 8">Homodimer.</text>
</comment>
<dbReference type="CDD" id="cd07717">
    <property type="entry name" value="RNaseZ_ZiPD-like_MBL-fold"/>
    <property type="match status" value="1"/>
</dbReference>
<evidence type="ECO:0000256" key="6">
    <source>
        <dbReference type="ARBA" id="ARBA00022801"/>
    </source>
</evidence>
<keyword evidence="11" id="KW-1185">Reference proteome</keyword>
<feature type="binding site" evidence="8">
    <location>
        <position position="67"/>
    </location>
    <ligand>
        <name>Zn(2+)</name>
        <dbReference type="ChEBI" id="CHEBI:29105"/>
        <label>2</label>
        <note>catalytic</note>
    </ligand>
</feature>
<dbReference type="InterPro" id="IPR001279">
    <property type="entry name" value="Metallo-B-lactamas"/>
</dbReference>
<dbReference type="Proteomes" id="UP000772812">
    <property type="component" value="Unassembled WGS sequence"/>
</dbReference>
<feature type="active site" description="Proton acceptor" evidence="8">
    <location>
        <position position="66"/>
    </location>
</feature>
<keyword evidence="3 8" id="KW-0540">Nuclease</keyword>
<dbReference type="EC" id="3.1.26.11" evidence="8"/>
<feature type="binding site" evidence="8">
    <location>
        <position position="265"/>
    </location>
    <ligand>
        <name>Zn(2+)</name>
        <dbReference type="ChEBI" id="CHEBI:29105"/>
        <label>2</label>
        <note>catalytic</note>
    </ligand>
</feature>
<gene>
    <name evidence="8" type="primary">rnz</name>
    <name evidence="10" type="ORF">GWK41_05845</name>
</gene>
<feature type="binding site" evidence="8">
    <location>
        <position position="64"/>
    </location>
    <ligand>
        <name>Zn(2+)</name>
        <dbReference type="ChEBI" id="CHEBI:29105"/>
        <label>1</label>
        <note>catalytic</note>
    </ligand>
</feature>
<comment type="similarity">
    <text evidence="8">Belongs to the RNase Z family.</text>
</comment>
<dbReference type="EMBL" id="JAACYA010000002">
    <property type="protein sequence ID" value="MBK3332583.1"/>
    <property type="molecule type" value="Genomic_DNA"/>
</dbReference>
<dbReference type="PANTHER" id="PTHR46018:SF2">
    <property type="entry name" value="ZINC PHOSPHODIESTERASE ELAC PROTEIN 1"/>
    <property type="match status" value="1"/>
</dbReference>
<keyword evidence="6 8" id="KW-0378">Hydrolase</keyword>
<comment type="function">
    <text evidence="8">Zinc phosphodiesterase, which displays some tRNA 3'-processing endonuclease activity. Probably involved in tRNA maturation, by removing a 3'-trailer from precursor tRNA.</text>
</comment>
<evidence type="ECO:0000256" key="5">
    <source>
        <dbReference type="ARBA" id="ARBA00022759"/>
    </source>
</evidence>
<dbReference type="InterPro" id="IPR013471">
    <property type="entry name" value="RNase_Z/BN"/>
</dbReference>
<dbReference type="InterPro" id="IPR036866">
    <property type="entry name" value="RibonucZ/Hydroxyglut_hydro"/>
</dbReference>
<name>A0ABS1GI12_9AQUI</name>
<evidence type="ECO:0000256" key="2">
    <source>
        <dbReference type="ARBA" id="ARBA00022694"/>
    </source>
</evidence>
<feature type="binding site" evidence="8">
    <location>
        <position position="208"/>
    </location>
    <ligand>
        <name>Zn(2+)</name>
        <dbReference type="ChEBI" id="CHEBI:29105"/>
        <label>1</label>
        <note>catalytic</note>
    </ligand>
</feature>
<accession>A0ABS1GI12</accession>
<evidence type="ECO:0000256" key="7">
    <source>
        <dbReference type="ARBA" id="ARBA00022833"/>
    </source>
</evidence>
<keyword evidence="5 8" id="KW-0255">Endonuclease</keyword>
<evidence type="ECO:0000256" key="8">
    <source>
        <dbReference type="HAMAP-Rule" id="MF_01818"/>
    </source>
</evidence>
<protein>
    <recommendedName>
        <fullName evidence="8">Ribonuclease Z</fullName>
        <shortName evidence="8">RNase Z</shortName>
        <ecNumber evidence="8">3.1.26.11</ecNumber>
    </recommendedName>
    <alternativeName>
        <fullName evidence="8">tRNA 3 endonuclease</fullName>
    </alternativeName>
    <alternativeName>
        <fullName evidence="8">tRNase Z</fullName>
    </alternativeName>
</protein>
<evidence type="ECO:0000313" key="11">
    <source>
        <dbReference type="Proteomes" id="UP000772812"/>
    </source>
</evidence>
<evidence type="ECO:0000313" key="10">
    <source>
        <dbReference type="EMBL" id="MBK3332583.1"/>
    </source>
</evidence>
<feature type="binding site" evidence="8">
    <location>
        <position position="141"/>
    </location>
    <ligand>
        <name>Zn(2+)</name>
        <dbReference type="ChEBI" id="CHEBI:29105"/>
        <label>1</label>
        <note>catalytic</note>
    </ligand>
</feature>
<evidence type="ECO:0000256" key="1">
    <source>
        <dbReference type="ARBA" id="ARBA00011738"/>
    </source>
</evidence>
<reference evidence="10 11" key="1">
    <citation type="journal article" date="2021" name="Syst. Appl. Microbiol.">
        <title>Persephonella atlantica sp. nov.: How to adapt to physico-chemical gradients in high temperature hydrothermal habitats.</title>
        <authorList>
            <person name="Francois D.X."/>
            <person name="Godfroy A."/>
            <person name="Mathien C."/>
            <person name="Aube J."/>
            <person name="Cathalot C."/>
            <person name="Lesongeur F."/>
            <person name="L'Haridon S."/>
            <person name="Philippon X."/>
            <person name="Roussel E.G."/>
        </authorList>
    </citation>
    <scope>NUCLEOTIDE SEQUENCE [LARGE SCALE GENOMIC DNA]</scope>
    <source>
        <strain evidence="10 11">MO1340</strain>
    </source>
</reference>
<dbReference type="PANTHER" id="PTHR46018">
    <property type="entry name" value="ZINC PHOSPHODIESTERASE ELAC PROTEIN 1"/>
    <property type="match status" value="1"/>
</dbReference>
<comment type="cofactor">
    <cofactor evidence="8">
        <name>Zn(2+)</name>
        <dbReference type="ChEBI" id="CHEBI:29105"/>
    </cofactor>
    <text evidence="8">Binds 2 Zn(2+) ions.</text>
</comment>
<feature type="binding site" evidence="8">
    <location>
        <position position="208"/>
    </location>
    <ligand>
        <name>Zn(2+)</name>
        <dbReference type="ChEBI" id="CHEBI:29105"/>
        <label>2</label>
        <note>catalytic</note>
    </ligand>
</feature>
<evidence type="ECO:0000259" key="9">
    <source>
        <dbReference type="Pfam" id="PF12706"/>
    </source>
</evidence>
<evidence type="ECO:0000256" key="3">
    <source>
        <dbReference type="ARBA" id="ARBA00022722"/>
    </source>
</evidence>
<dbReference type="Pfam" id="PF23023">
    <property type="entry name" value="Anti-Pycsar_Apyc1"/>
    <property type="match status" value="1"/>
</dbReference>
<keyword evidence="4 8" id="KW-0479">Metal-binding</keyword>
<organism evidence="10 11">
    <name type="scientific">Persephonella atlantica</name>
    <dbReference type="NCBI Taxonomy" id="2699429"/>
    <lineage>
        <taxon>Bacteria</taxon>
        <taxon>Pseudomonadati</taxon>
        <taxon>Aquificota</taxon>
        <taxon>Aquificia</taxon>
        <taxon>Aquificales</taxon>
        <taxon>Hydrogenothermaceae</taxon>
        <taxon>Persephonella</taxon>
    </lineage>
</organism>
<comment type="caution">
    <text evidence="10">The sequence shown here is derived from an EMBL/GenBank/DDBJ whole genome shotgun (WGS) entry which is preliminary data.</text>
</comment>
<proteinExistence type="inferred from homology"/>
<dbReference type="NCBIfam" id="NF000801">
    <property type="entry name" value="PRK00055.1-3"/>
    <property type="match status" value="1"/>
</dbReference>
<dbReference type="HAMAP" id="MF_01818">
    <property type="entry name" value="RNase_Z_BN"/>
    <property type="match status" value="1"/>
</dbReference>
<feature type="binding site" evidence="8">
    <location>
        <position position="66"/>
    </location>
    <ligand>
        <name>Zn(2+)</name>
        <dbReference type="ChEBI" id="CHEBI:29105"/>
        <label>2</label>
        <note>catalytic</note>
    </ligand>
</feature>
<dbReference type="SUPFAM" id="SSF56281">
    <property type="entry name" value="Metallo-hydrolase/oxidoreductase"/>
    <property type="match status" value="1"/>
</dbReference>
<keyword evidence="7 8" id="KW-0862">Zinc</keyword>
<dbReference type="RefSeq" id="WP_200674004.1">
    <property type="nucleotide sequence ID" value="NZ_JAACYA010000002.1"/>
</dbReference>
<comment type="catalytic activity">
    <reaction evidence="8">
        <text>Endonucleolytic cleavage of RNA, removing extra 3' nucleotides from tRNA precursor, generating 3' termini of tRNAs. A 3'-hydroxy group is left at the tRNA terminus and a 5'-phosphoryl group is left at the trailer molecule.</text>
        <dbReference type="EC" id="3.1.26.11"/>
    </reaction>
</comment>
<feature type="domain" description="Metallo-beta-lactamase" evidence="9">
    <location>
        <begin position="199"/>
        <end position="266"/>
    </location>
</feature>
<sequence>MKGKVVLLGTSSAMPTPERNNSGIFLQYKGKGFLFDCGEGINRQIMKAGLNIYSLDYIFISHLHTDHTLGLTGVIETLDMHDKSRIKIFSPSGIGDFLKCFFDRFYTPEIKVDTKELKLEDRPFTVLDHLEFNIFAVRLNHLVECIGFSFVEKPKRRFIKEKIEELKLKTEDFKILREKGYIKKDGKIITEEEITEEVKGFKFTYIPDTYKTDNIIKLAKDSDILVIECTYLDEEEKAKKYGHLTLEYILEIAPELNCRKIVLTHFSKRYKNPEKFGERIKKADAGNIILGEDFMSFYF</sequence>
<dbReference type="GO" id="GO:0042781">
    <property type="term" value="F:3'-tRNA processing endoribonuclease activity"/>
    <property type="evidence" value="ECO:0007669"/>
    <property type="project" value="UniProtKB-EC"/>
</dbReference>
<dbReference type="Gene3D" id="3.60.15.10">
    <property type="entry name" value="Ribonuclease Z/Hydroxyacylglutathione hydrolase-like"/>
    <property type="match status" value="1"/>
</dbReference>
<feature type="binding site" evidence="8">
    <location>
        <position position="62"/>
    </location>
    <ligand>
        <name>Zn(2+)</name>
        <dbReference type="ChEBI" id="CHEBI:29105"/>
        <label>1</label>
        <note>catalytic</note>
    </ligand>
</feature>